<gene>
    <name evidence="3" type="ORF">EAF07_02935</name>
</gene>
<feature type="signal peptide" evidence="2">
    <location>
        <begin position="1"/>
        <end position="34"/>
    </location>
</feature>
<dbReference type="OrthoDB" id="9813793at2"/>
<proteinExistence type="predicted"/>
<evidence type="ECO:0000256" key="1">
    <source>
        <dbReference type="SAM" id="Coils"/>
    </source>
</evidence>
<dbReference type="RefSeq" id="WP_121834795.1">
    <property type="nucleotide sequence ID" value="NZ_CP163513.1"/>
</dbReference>
<dbReference type="EMBL" id="RCVM01000003">
    <property type="protein sequence ID" value="RLY04413.1"/>
    <property type="molecule type" value="Genomic_DNA"/>
</dbReference>
<keyword evidence="1" id="KW-0175">Coiled coil</keyword>
<reference evidence="3 4" key="1">
    <citation type="submission" date="2018-10" db="EMBL/GenBank/DDBJ databases">
        <title>Streptococcus hillyeri sp. nov., isolated from equine tracheal sample.</title>
        <authorList>
            <person name="Macfadyen A.C."/>
            <person name="Waller A."/>
            <person name="Paterson G.K."/>
        </authorList>
    </citation>
    <scope>NUCLEOTIDE SEQUENCE [LARGE SCALE GENOMIC DNA]</scope>
    <source>
        <strain evidence="3 4">28462</strain>
    </source>
</reference>
<feature type="chain" id="PRO_5018164871" evidence="2">
    <location>
        <begin position="35"/>
        <end position="266"/>
    </location>
</feature>
<sequence>MKQTKRTLTSIVTGLAMAGALVVTPLLQAPQVLANETQTTCQGGDCLSLETVSVLSEYKSLTEAEKETVKAAYDKADEISAQLAKLYDDKGNVTDEKKAEVLEKELEALFKPIEKLEEKMAAEDKEGLASENAVAMKTLSDTEKKEYQSILATIEQLEEQLDALYGDKEEAYDEAKANGLEEQLTAAYEKLGKLDLKIQVAAIDESSALSKEEKASLTKAYQMIYDLEAQLDTCPSEEKAAQLEKELEKVSEGIRGIEDKYYDQMN</sequence>
<evidence type="ECO:0000313" key="4">
    <source>
        <dbReference type="Proteomes" id="UP000279194"/>
    </source>
</evidence>
<organism evidence="3 4">
    <name type="scientific">Streptococcus hillyeri</name>
    <dbReference type="NCBI Taxonomy" id="2282420"/>
    <lineage>
        <taxon>Bacteria</taxon>
        <taxon>Bacillati</taxon>
        <taxon>Bacillota</taxon>
        <taxon>Bacilli</taxon>
        <taxon>Lactobacillales</taxon>
        <taxon>Streptococcaceae</taxon>
        <taxon>Streptococcus</taxon>
    </lineage>
</organism>
<comment type="caution">
    <text evidence="3">The sequence shown here is derived from an EMBL/GenBank/DDBJ whole genome shotgun (WGS) entry which is preliminary data.</text>
</comment>
<evidence type="ECO:0000256" key="2">
    <source>
        <dbReference type="SAM" id="SignalP"/>
    </source>
</evidence>
<feature type="coiled-coil region" evidence="1">
    <location>
        <begin position="99"/>
        <end position="174"/>
    </location>
</feature>
<protein>
    <submittedName>
        <fullName evidence="3">Uncharacterized protein</fullName>
    </submittedName>
</protein>
<name>A0A3L9DWT6_9STRE</name>
<keyword evidence="2" id="KW-0732">Signal</keyword>
<evidence type="ECO:0000313" key="3">
    <source>
        <dbReference type="EMBL" id="RLY04413.1"/>
    </source>
</evidence>
<keyword evidence="4" id="KW-1185">Reference proteome</keyword>
<dbReference type="AlphaFoldDB" id="A0A3L9DWT6"/>
<accession>A0A3L9DWT6</accession>
<dbReference type="Proteomes" id="UP000279194">
    <property type="component" value="Unassembled WGS sequence"/>
</dbReference>